<dbReference type="Gene3D" id="3.30.830.10">
    <property type="entry name" value="Metalloenzyme, LuxS/M16 peptidase-like"/>
    <property type="match status" value="2"/>
</dbReference>
<keyword evidence="3" id="KW-1185">Reference proteome</keyword>
<dbReference type="RefSeq" id="WP_004621072.1">
    <property type="nucleotide sequence ID" value="NZ_ACXX02000012.1"/>
</dbReference>
<dbReference type="PANTHER" id="PTHR11851">
    <property type="entry name" value="METALLOPROTEASE"/>
    <property type="match status" value="1"/>
</dbReference>
<dbReference type="STRING" id="588581.Cpap_1066"/>
<reference evidence="2" key="1">
    <citation type="submission" date="2009-07" db="EMBL/GenBank/DDBJ databases">
        <authorList>
            <consortium name="US DOE Joint Genome Institute (JGI-PGF)"/>
            <person name="Lucas S."/>
            <person name="Copeland A."/>
            <person name="Lapidus A."/>
            <person name="Glavina del Rio T."/>
            <person name="Tice H."/>
            <person name="Bruce D."/>
            <person name="Goodwin L."/>
            <person name="Pitluck S."/>
            <person name="Larimer F."/>
            <person name="Land M.L."/>
            <person name="Mouttaki H."/>
            <person name="He Z."/>
            <person name="Zhou J."/>
            <person name="Hemme C.L."/>
        </authorList>
    </citation>
    <scope>NUCLEOTIDE SEQUENCE</scope>
    <source>
        <strain evidence="2">DSM 2782</strain>
    </source>
</reference>
<dbReference type="EMBL" id="ACXX02000012">
    <property type="protein sequence ID" value="EGD46682.1"/>
    <property type="molecule type" value="Genomic_DNA"/>
</dbReference>
<dbReference type="AlphaFoldDB" id="F1TG63"/>
<dbReference type="Pfam" id="PF05193">
    <property type="entry name" value="Peptidase_M16_C"/>
    <property type="match status" value="1"/>
</dbReference>
<reference evidence="2" key="2">
    <citation type="submission" date="2011-01" db="EMBL/GenBank/DDBJ databases">
        <title>The Non-contiguous Finished genome of Clostridium papyrosolvens.</title>
        <authorList>
            <person name="Lucas S."/>
            <person name="Copeland A."/>
            <person name="Lapidus A."/>
            <person name="Cheng J.-F."/>
            <person name="Goodwin L."/>
            <person name="Pitluck S."/>
            <person name="Misra M."/>
            <person name="Chertkov O."/>
            <person name="Detter J.C."/>
            <person name="Han C."/>
            <person name="Tapia R."/>
            <person name="Land M."/>
            <person name="Hauser L."/>
            <person name="Kyrpides N."/>
            <person name="Ivanova N."/>
            <person name="Pagani I."/>
            <person name="Mouttaki H."/>
            <person name="He Z."/>
            <person name="Zhou J."/>
            <person name="Hemme C.L."/>
            <person name="Woyke T."/>
        </authorList>
    </citation>
    <scope>NUCLEOTIDE SEQUENCE [LARGE SCALE GENOMIC DNA]</scope>
    <source>
        <strain evidence="2">DSM 2782</strain>
    </source>
</reference>
<evidence type="ECO:0000259" key="1">
    <source>
        <dbReference type="Pfam" id="PF05193"/>
    </source>
</evidence>
<dbReference type="Proteomes" id="UP000003860">
    <property type="component" value="Unassembled WGS sequence"/>
</dbReference>
<gene>
    <name evidence="2" type="ORF">Cpap_1066</name>
</gene>
<evidence type="ECO:0000313" key="3">
    <source>
        <dbReference type="Proteomes" id="UP000003860"/>
    </source>
</evidence>
<proteinExistence type="predicted"/>
<feature type="domain" description="Peptidase M16 C-terminal" evidence="1">
    <location>
        <begin position="190"/>
        <end position="362"/>
    </location>
</feature>
<accession>F1TG63</accession>
<dbReference type="SUPFAM" id="SSF63411">
    <property type="entry name" value="LuxS/MPP-like metallohydrolase"/>
    <property type="match status" value="2"/>
</dbReference>
<sequence length="434" mass="50342">MIDTHVEEKLCRLFEKNGIEVYNINSNRFKTNTINIFFQDNLNKDTVALNALFPSVLRRGCKGLPTIKDINLYLEKLYGAVFDCGIVKKGERQIIHFYFEYISDKYTNDSQRNFEKAFEFLMNIIFRPELKDGSFNEQYVQQEKNNLKMIVEGRTNDKIQYSMERCYELMCKEEPFGLYEYGTVEQIDEITNEKLYEHYKKKIASLPAEIFITGEIDEKEVAFIKEKLSLVERSIPQKLNSSIILKCVKDVREYEDKMDVNQAKLCMGLRTHVQPADNDYYALLVFNGLLGGGMHSKLFQNVREKAGLAYYVYSGLEKFKGLMVIASGIDINNKDTAQEIIMKQLEELRSGNITEYEYEATLKSIKTGIMSLKDSQLYVVDFYLSQLINGTHDTMETLVEKINRVTVDDIIKVADKIQLDTVYFLTSNTQESNK</sequence>
<protein>
    <submittedName>
        <fullName evidence="2">Peptidase M16 domain protein</fullName>
    </submittedName>
</protein>
<dbReference type="NCBIfam" id="NF047422">
    <property type="entry name" value="YfmF_fam"/>
    <property type="match status" value="1"/>
</dbReference>
<dbReference type="InterPro" id="IPR050361">
    <property type="entry name" value="MPP/UQCRC_Complex"/>
</dbReference>
<name>F1TG63_9FIRM</name>
<organism evidence="2 3">
    <name type="scientific">Ruminiclostridium papyrosolvens DSM 2782</name>
    <dbReference type="NCBI Taxonomy" id="588581"/>
    <lineage>
        <taxon>Bacteria</taxon>
        <taxon>Bacillati</taxon>
        <taxon>Bacillota</taxon>
        <taxon>Clostridia</taxon>
        <taxon>Eubacteriales</taxon>
        <taxon>Oscillospiraceae</taxon>
        <taxon>Ruminiclostridium</taxon>
    </lineage>
</organism>
<dbReference type="GO" id="GO:0046872">
    <property type="term" value="F:metal ion binding"/>
    <property type="evidence" value="ECO:0007669"/>
    <property type="project" value="InterPro"/>
</dbReference>
<dbReference type="OrthoDB" id="9762085at2"/>
<dbReference type="PANTHER" id="PTHR11851:SF186">
    <property type="entry name" value="INACTIVE METALLOPROTEASE YMFF-RELATED"/>
    <property type="match status" value="1"/>
</dbReference>
<comment type="caution">
    <text evidence="2">The sequence shown here is derived from an EMBL/GenBank/DDBJ whole genome shotgun (WGS) entry which is preliminary data.</text>
</comment>
<dbReference type="InterPro" id="IPR007863">
    <property type="entry name" value="Peptidase_M16_C"/>
</dbReference>
<evidence type="ECO:0000313" key="2">
    <source>
        <dbReference type="EMBL" id="EGD46682.1"/>
    </source>
</evidence>
<dbReference type="InterPro" id="IPR011249">
    <property type="entry name" value="Metalloenz_LuxS/M16"/>
</dbReference>
<dbReference type="eggNOG" id="COG0612">
    <property type="taxonomic scope" value="Bacteria"/>
</dbReference>